<organism evidence="2">
    <name type="scientific">marine sediment metagenome</name>
    <dbReference type="NCBI Taxonomy" id="412755"/>
    <lineage>
        <taxon>unclassified sequences</taxon>
        <taxon>metagenomes</taxon>
        <taxon>ecological metagenomes</taxon>
    </lineage>
</organism>
<protein>
    <recommendedName>
        <fullName evidence="1">Methyltransferase type 11 domain-containing protein</fullName>
    </recommendedName>
</protein>
<accession>A0A0F9T0S3</accession>
<comment type="caution">
    <text evidence="2">The sequence shown here is derived from an EMBL/GenBank/DDBJ whole genome shotgun (WGS) entry which is preliminary data.</text>
</comment>
<sequence length="328" mass="38903">MTKLFDFKGEKPLDWFPTYQTLPYEGEPKGWRDKDNSRLEKFVKSDFYGKSILDIGCNVGAVLHYVKSLSVDVTCGVDCMEDTIALAKKIAEHYEQSIIYLIADILHEDFTKEFEAKFEREVFDTVLFLSVYHSIVRKIRLLDPEETERIWEHLDAVTGEVLYFEGHGNETEQQYRDLFKKYLPGYTINFLGMNHDYLNERYPGRPFFRLVKHRHYDMKDPSFKPEIIWKNFLKGQYFRMKVKGETTNGEMDFIRKEDLSINTEENYNINKDDVGMRILNMRINNGELINPPLVKKMGRTYNMIDGIHRTSLYFHMFKEVDEIPCRIV</sequence>
<reference evidence="2" key="1">
    <citation type="journal article" date="2015" name="Nature">
        <title>Complex archaea that bridge the gap between prokaryotes and eukaryotes.</title>
        <authorList>
            <person name="Spang A."/>
            <person name="Saw J.H."/>
            <person name="Jorgensen S.L."/>
            <person name="Zaremba-Niedzwiedzka K."/>
            <person name="Martijn J."/>
            <person name="Lind A.E."/>
            <person name="van Eijk R."/>
            <person name="Schleper C."/>
            <person name="Guy L."/>
            <person name="Ettema T.J."/>
        </authorList>
    </citation>
    <scope>NUCLEOTIDE SEQUENCE</scope>
</reference>
<evidence type="ECO:0000313" key="2">
    <source>
        <dbReference type="EMBL" id="KKN35093.1"/>
    </source>
</evidence>
<proteinExistence type="predicted"/>
<gene>
    <name evidence="2" type="ORF">LCGC14_0787180</name>
</gene>
<dbReference type="Gene3D" id="3.40.50.150">
    <property type="entry name" value="Vaccinia Virus protein VP39"/>
    <property type="match status" value="1"/>
</dbReference>
<dbReference type="CDD" id="cd02440">
    <property type="entry name" value="AdoMet_MTases"/>
    <property type="match status" value="1"/>
</dbReference>
<dbReference type="Pfam" id="PF08241">
    <property type="entry name" value="Methyltransf_11"/>
    <property type="match status" value="1"/>
</dbReference>
<evidence type="ECO:0000259" key="1">
    <source>
        <dbReference type="Pfam" id="PF08241"/>
    </source>
</evidence>
<dbReference type="InterPro" id="IPR013216">
    <property type="entry name" value="Methyltransf_11"/>
</dbReference>
<dbReference type="EMBL" id="LAZR01002064">
    <property type="protein sequence ID" value="KKN35093.1"/>
    <property type="molecule type" value="Genomic_DNA"/>
</dbReference>
<feature type="domain" description="Methyltransferase type 11" evidence="1">
    <location>
        <begin position="53"/>
        <end position="136"/>
    </location>
</feature>
<dbReference type="InterPro" id="IPR029063">
    <property type="entry name" value="SAM-dependent_MTases_sf"/>
</dbReference>
<dbReference type="AlphaFoldDB" id="A0A0F9T0S3"/>
<name>A0A0F9T0S3_9ZZZZ</name>
<dbReference type="SUPFAM" id="SSF53335">
    <property type="entry name" value="S-adenosyl-L-methionine-dependent methyltransferases"/>
    <property type="match status" value="1"/>
</dbReference>
<dbReference type="GO" id="GO:0008757">
    <property type="term" value="F:S-adenosylmethionine-dependent methyltransferase activity"/>
    <property type="evidence" value="ECO:0007669"/>
    <property type="project" value="InterPro"/>
</dbReference>